<reference evidence="9" key="1">
    <citation type="submission" date="2006-03" db="EMBL/GenBank/DDBJ databases">
        <title>Complete genome sequence of Gemmatimonas aurantiaca T-27 that represents a novel phylum Gemmatimonadetes.</title>
        <authorList>
            <person name="Takasaki K."/>
            <person name="Ichikawa N."/>
            <person name="Miura H."/>
            <person name="Matsushita S."/>
            <person name="Watanabe Y."/>
            <person name="Oguchi A."/>
            <person name="Ankai A."/>
            <person name="Yashiro I."/>
            <person name="Takahashi M."/>
            <person name="Terui Y."/>
            <person name="Fukui S."/>
            <person name="Yokoyama H."/>
            <person name="Tanikawa S."/>
            <person name="Hanada S."/>
            <person name="Kamagata Y."/>
            <person name="Fujita N."/>
        </authorList>
    </citation>
    <scope>NUCLEOTIDE SEQUENCE [LARGE SCALE GENOMIC DNA]</scope>
    <source>
        <strain evidence="9">T-27 / DSM 14586 / JCM 11422 / NBRC 100505</strain>
    </source>
</reference>
<keyword evidence="4 8" id="KW-0808">Transferase</keyword>
<organism evidence="8 9">
    <name type="scientific">Gemmatimonas aurantiaca (strain DSM 14586 / JCM 11422 / NBRC 100505 / T-27)</name>
    <dbReference type="NCBI Taxonomy" id="379066"/>
    <lineage>
        <taxon>Bacteria</taxon>
        <taxon>Pseudomonadati</taxon>
        <taxon>Gemmatimonadota</taxon>
        <taxon>Gemmatimonadia</taxon>
        <taxon>Gemmatimonadales</taxon>
        <taxon>Gemmatimonadaceae</taxon>
        <taxon>Gemmatimonas</taxon>
    </lineage>
</organism>
<dbReference type="HOGENOM" id="CLU_046109_0_0_0"/>
<evidence type="ECO:0000256" key="4">
    <source>
        <dbReference type="ARBA" id="ARBA00022679"/>
    </source>
</evidence>
<dbReference type="Gene3D" id="3.90.550.10">
    <property type="entry name" value="Spore Coat Polysaccharide Biosynthesis Protein SpsA, Chain A"/>
    <property type="match status" value="1"/>
</dbReference>
<dbReference type="STRING" id="379066.GAU_0594"/>
<feature type="transmembrane region" description="Helical" evidence="7">
    <location>
        <begin position="12"/>
        <end position="36"/>
    </location>
</feature>
<dbReference type="GO" id="GO:0016757">
    <property type="term" value="F:glycosyltransferase activity"/>
    <property type="evidence" value="ECO:0007669"/>
    <property type="project" value="UniProtKB-KW"/>
</dbReference>
<evidence type="ECO:0000256" key="3">
    <source>
        <dbReference type="ARBA" id="ARBA00022676"/>
    </source>
</evidence>
<dbReference type="EMBL" id="AP009153">
    <property type="protein sequence ID" value="BAH37636.1"/>
    <property type="molecule type" value="Genomic_DNA"/>
</dbReference>
<dbReference type="Pfam" id="PF13641">
    <property type="entry name" value="Glyco_tranf_2_3"/>
    <property type="match status" value="1"/>
</dbReference>
<sequence length="398" mass="43913">MLAERPHPAYRSHVISTLLFVALAAVGLLVLGWVWYPSRMARRGHSGRSPAPAKSDDNAATPGPTLPSVSVVLATREPTPKILARLADLLASDYPKDRLEIIVVLDGAHGDRLEELQQTLGETAHVRTPSTPGKAAALNTGVEAARFDLLLFVDTAQTFAPDVIGKLVRRLSNPVWGAATATLAPNSGDPLMDRYWQRELNIRLGQMQDHSVICVTGCAYLMQRRFWSPMPAGLICDDLWSTYSVVVGGARVALVPEAQVVDPRRFTREQEFSRRLRTTTGMLQFIRWFPAVLRPAKNPMFWHFTLHKLIRPATPILLALAAICVLAAVALYDLRAGLILLLLGAVLSLLPWLMSRVAPPPIARPSATILFAQRLLLMPLSAIGRALRSDWDIWRPHN</sequence>
<evidence type="ECO:0000256" key="2">
    <source>
        <dbReference type="ARBA" id="ARBA00022475"/>
    </source>
</evidence>
<evidence type="ECO:0000313" key="9">
    <source>
        <dbReference type="Proteomes" id="UP000002209"/>
    </source>
</evidence>
<comment type="subcellular location">
    <subcellularLocation>
        <location evidence="1">Cell membrane</location>
    </subcellularLocation>
</comment>
<feature type="region of interest" description="Disordered" evidence="6">
    <location>
        <begin position="44"/>
        <end position="65"/>
    </location>
</feature>
<keyword evidence="2" id="KW-1003">Cell membrane</keyword>
<dbReference type="AlphaFoldDB" id="C1A5X6"/>
<dbReference type="eggNOG" id="COG1215">
    <property type="taxonomic scope" value="Bacteria"/>
</dbReference>
<evidence type="ECO:0000256" key="1">
    <source>
        <dbReference type="ARBA" id="ARBA00004236"/>
    </source>
</evidence>
<dbReference type="PANTHER" id="PTHR43646:SF2">
    <property type="entry name" value="GLYCOSYLTRANSFERASE 2-LIKE DOMAIN-CONTAINING PROTEIN"/>
    <property type="match status" value="1"/>
</dbReference>
<protein>
    <submittedName>
        <fullName evidence="8">Putative glycosyltransferase</fullName>
        <ecNumber evidence="8">2.4.-.-</ecNumber>
    </submittedName>
</protein>
<keyword evidence="7" id="KW-1133">Transmembrane helix</keyword>
<dbReference type="EC" id="2.4.-.-" evidence="8"/>
<dbReference type="PANTHER" id="PTHR43646">
    <property type="entry name" value="GLYCOSYLTRANSFERASE"/>
    <property type="match status" value="1"/>
</dbReference>
<feature type="transmembrane region" description="Helical" evidence="7">
    <location>
        <begin position="338"/>
        <end position="355"/>
    </location>
</feature>
<name>C1A5X6_GEMAT</name>
<dbReference type="CAZy" id="GT2">
    <property type="family name" value="Glycosyltransferase Family 2"/>
</dbReference>
<keyword evidence="5 7" id="KW-0472">Membrane</keyword>
<feature type="transmembrane region" description="Helical" evidence="7">
    <location>
        <begin position="309"/>
        <end position="332"/>
    </location>
</feature>
<dbReference type="GO" id="GO:0005886">
    <property type="term" value="C:plasma membrane"/>
    <property type="evidence" value="ECO:0007669"/>
    <property type="project" value="UniProtKB-SubCell"/>
</dbReference>
<gene>
    <name evidence="8" type="ordered locus">GAU_0594</name>
</gene>
<evidence type="ECO:0000256" key="5">
    <source>
        <dbReference type="ARBA" id="ARBA00023136"/>
    </source>
</evidence>
<proteinExistence type="predicted"/>
<keyword evidence="9" id="KW-1185">Reference proteome</keyword>
<evidence type="ECO:0000256" key="7">
    <source>
        <dbReference type="SAM" id="Phobius"/>
    </source>
</evidence>
<accession>C1A5X6</accession>
<dbReference type="SUPFAM" id="SSF53448">
    <property type="entry name" value="Nucleotide-diphospho-sugar transferases"/>
    <property type="match status" value="1"/>
</dbReference>
<dbReference type="Proteomes" id="UP000002209">
    <property type="component" value="Chromosome"/>
</dbReference>
<keyword evidence="7" id="KW-0812">Transmembrane</keyword>
<dbReference type="InterPro" id="IPR029044">
    <property type="entry name" value="Nucleotide-diphossugar_trans"/>
</dbReference>
<keyword evidence="3 8" id="KW-0328">Glycosyltransferase</keyword>
<dbReference type="KEGG" id="gau:GAU_0594"/>
<evidence type="ECO:0000313" key="8">
    <source>
        <dbReference type="EMBL" id="BAH37636.1"/>
    </source>
</evidence>
<evidence type="ECO:0000256" key="6">
    <source>
        <dbReference type="SAM" id="MobiDB-lite"/>
    </source>
</evidence>